<dbReference type="Gene3D" id="2.10.110.10">
    <property type="entry name" value="Cysteine Rich Protein"/>
    <property type="match status" value="1"/>
</dbReference>
<keyword evidence="3 4" id="KW-0440">LIM domain</keyword>
<gene>
    <name evidence="7" type="primary">KMT5B</name>
</gene>
<evidence type="ECO:0000313" key="7">
    <source>
        <dbReference type="Ensembl" id="ENSOABP00000059475.1"/>
    </source>
</evidence>
<feature type="compositionally biased region" description="Polar residues" evidence="5">
    <location>
        <begin position="630"/>
        <end position="639"/>
    </location>
</feature>
<reference evidence="7" key="2">
    <citation type="submission" date="2025-08" db="UniProtKB">
        <authorList>
            <consortium name="Ensembl"/>
        </authorList>
    </citation>
    <scope>IDENTIFICATION</scope>
</reference>
<dbReference type="AlphaFoldDB" id="A0AAZ1WVP9"/>
<feature type="compositionally biased region" description="Polar residues" evidence="5">
    <location>
        <begin position="857"/>
        <end position="871"/>
    </location>
</feature>
<evidence type="ECO:0000256" key="4">
    <source>
        <dbReference type="PROSITE-ProRule" id="PRU00125"/>
    </source>
</evidence>
<keyword evidence="8" id="KW-1185">Reference proteome</keyword>
<proteinExistence type="predicted"/>
<feature type="region of interest" description="Disordered" evidence="5">
    <location>
        <begin position="513"/>
        <end position="534"/>
    </location>
</feature>
<feature type="domain" description="LIM zinc-binding" evidence="6">
    <location>
        <begin position="260"/>
        <end position="320"/>
    </location>
</feature>
<feature type="region of interest" description="Disordered" evidence="5">
    <location>
        <begin position="550"/>
        <end position="577"/>
    </location>
</feature>
<evidence type="ECO:0000313" key="8">
    <source>
        <dbReference type="Proteomes" id="UP000472276"/>
    </source>
</evidence>
<reference evidence="8" key="1">
    <citation type="submission" date="2020-03" db="EMBL/GenBank/DDBJ databases">
        <title>Evolution of repeat sequences and sex chromosomes of tilapia species revealed by chromosome-level genomes.</title>
        <authorList>
            <person name="Xu L."/>
            <person name="Tao W."/>
            <person name="Wang D."/>
            <person name="Zhou Q."/>
        </authorList>
    </citation>
    <scope>NUCLEOTIDE SEQUENCE [LARGE SCALE GENOMIC DNA]</scope>
    <source>
        <strain evidence="8">Israel</strain>
    </source>
</reference>
<dbReference type="PROSITE" id="PS50023">
    <property type="entry name" value="LIM_DOMAIN_2"/>
    <property type="match status" value="1"/>
</dbReference>
<dbReference type="Ensembl" id="ENSOABT00000079309.1">
    <property type="protein sequence ID" value="ENSOABP00000059475.1"/>
    <property type="gene ID" value="ENSOABG00000030922.1"/>
</dbReference>
<evidence type="ECO:0000256" key="1">
    <source>
        <dbReference type="ARBA" id="ARBA00022723"/>
    </source>
</evidence>
<sequence length="1232" mass="134596">MEVFGLRRTQSLKSLSGTHEKSWVNAVSPGWKRKSVSQLVQHYQSCSDLRSPERAEQNLELSESWVDGGWRREDSRENVVLWGSGRRSNLSRSRSMEFLPQKEATGTKALCALFESKATLQQGFSSNPRLNMTSEADNVTVRDYPLQDRRSHNTFLKNTATQKATQVGGSRAVNGLPEFHDRARRHLPEDKYSSSLTKGGTPTRQTRDRTSTSFSVRDRSTLYLSRTAATDTTGGPTQPEFIGTLGKRAKNSKFQPPAKEMCSACLTPVYPMEKMVANKLILHYNCFCCKHCKKKLSTHNYSSLYGEFYCISHYNQLFKRKGNYDEGFGHKQHKDRWLDKNKGTDEPDAKPTPKVSKNKLNISNGHREASAEAFATKSPLRASGDKSVADVKGKLKMSWPPEKKKNSPRRTYEPAVKNKMSDISRAGTVSMSFSEHWKSDRLSNREGMRDKWGKEQSTTAGFISAEKLPSEKTKPVSPVQANRSQVSVTTSLTHSEKRISAMTQKTVHTNVAPTSKANHSPVANRLDTSSNKARKSVRFSPNIDVARYDRTSQLSSGTENEMVADQSEEINKTKDGTDVSENAILFYDLASETSEGNRKSEVYLEIPEYKHREERANMSNQECDAMVGNSLETPQNDVATLNGGVQKVNESLDTQSLTEAFTSTQDIMAQKEPSEKLDVSPGNPVTEHESENPDTAQSPAGPVNGEEVNLEKSKNQLEKAHVTSGQEEGGDQKKPVGRTNSLKGSDKQAEKTKGKLGSWSKGKSPLSKLFTSSGNDKTNKAEQKDARKADVKPSSGLLGRLLQSSSEKAEDITKSAAQDKRREETHVDDKKTENEKGSVTKDAQKEEDPSKVPPQEQALQSDITKRLQSSEPDALNNDCRSSEPSSLSMISSETGDDLTSIAQTDAIPTDDQESHLQSSEATNLPLSDLEIESKDLDPAAQLPSTPSTEQSNSELIPEKGDDSLNDVFGDSVTSPFADPLATEIKTDESAQQLNKHDPPVEGGGNLSSGMLFDLSHNGAQDSSDFFGLSDTPSTFSASMTDTAWLEPASTQSSSLVDSGPISSENEAIIGMSDQLTIPDSTPISQDVSQLLDPLGSEKQTSEQDFDIFSSNDDLFSQPPPVNVLDHGGTAFPDDIFGSSNVSNSADVFTGLPSGQAAQSSLNDLLGSEASSVVAPSAQMDLFADDIFGSEAQLLPMSEPGGANVLADSLLASEENNTEQKSENSSWMDDLLG</sequence>
<feature type="region of interest" description="Disordered" evidence="5">
    <location>
        <begin position="614"/>
        <end position="1015"/>
    </location>
</feature>
<feature type="compositionally biased region" description="Basic and acidic residues" evidence="5">
    <location>
        <begin position="330"/>
        <end position="351"/>
    </location>
</feature>
<feature type="compositionally biased region" description="Basic and acidic residues" evidence="5">
    <location>
        <begin position="777"/>
        <end position="791"/>
    </location>
</feature>
<feature type="region of interest" description="Disordered" evidence="5">
    <location>
        <begin position="1212"/>
        <end position="1232"/>
    </location>
</feature>
<name>A0AAZ1WVP9_OREAU</name>
<keyword evidence="1 4" id="KW-0479">Metal-binding</keyword>
<feature type="compositionally biased region" description="Low complexity" evidence="5">
    <location>
        <begin position="882"/>
        <end position="892"/>
    </location>
</feature>
<protein>
    <recommendedName>
        <fullName evidence="6">LIM zinc-binding domain-containing protein</fullName>
    </recommendedName>
</protein>
<dbReference type="InterPro" id="IPR001781">
    <property type="entry name" value="Znf_LIM"/>
</dbReference>
<feature type="compositionally biased region" description="Basic and acidic residues" evidence="5">
    <location>
        <begin position="807"/>
        <end position="850"/>
    </location>
</feature>
<feature type="compositionally biased region" description="Basic and acidic residues" evidence="5">
    <location>
        <begin position="744"/>
        <end position="753"/>
    </location>
</feature>
<feature type="compositionally biased region" description="Polar residues" evidence="5">
    <location>
        <begin position="648"/>
        <end position="667"/>
    </location>
</feature>
<keyword evidence="2 4" id="KW-0862">Zinc</keyword>
<feature type="compositionally biased region" description="Polar residues" evidence="5">
    <location>
        <begin position="193"/>
        <end position="204"/>
    </location>
</feature>
<evidence type="ECO:0000256" key="3">
    <source>
        <dbReference type="ARBA" id="ARBA00023038"/>
    </source>
</evidence>
<feature type="compositionally biased region" description="Basic and acidic residues" evidence="5">
    <location>
        <begin position="205"/>
        <end position="215"/>
    </location>
</feature>
<evidence type="ECO:0000256" key="5">
    <source>
        <dbReference type="SAM" id="MobiDB-lite"/>
    </source>
</evidence>
<feature type="compositionally biased region" description="Low complexity" evidence="5">
    <location>
        <begin position="755"/>
        <end position="769"/>
    </location>
</feature>
<accession>A0AAZ1WVP9</accession>
<feature type="compositionally biased region" description="Polar residues" evidence="5">
    <location>
        <begin position="915"/>
        <end position="925"/>
    </location>
</feature>
<feature type="region of interest" description="Disordered" evidence="5">
    <location>
        <begin position="450"/>
        <end position="495"/>
    </location>
</feature>
<dbReference type="SUPFAM" id="SSF57716">
    <property type="entry name" value="Glucocorticoid receptor-like (DNA-binding domain)"/>
    <property type="match status" value="2"/>
</dbReference>
<feature type="compositionally biased region" description="Polar residues" evidence="5">
    <location>
        <begin position="479"/>
        <end position="493"/>
    </location>
</feature>
<dbReference type="Pfam" id="PF00412">
    <property type="entry name" value="LIM"/>
    <property type="match status" value="1"/>
</dbReference>
<feature type="compositionally biased region" description="Basic and acidic residues" evidence="5">
    <location>
        <begin position="709"/>
        <end position="721"/>
    </location>
</feature>
<feature type="compositionally biased region" description="Low complexity" evidence="5">
    <location>
        <begin position="794"/>
        <end position="806"/>
    </location>
</feature>
<feature type="region of interest" description="Disordered" evidence="5">
    <location>
        <begin position="185"/>
        <end position="215"/>
    </location>
</feature>
<feature type="compositionally biased region" description="Polar residues" evidence="5">
    <location>
        <begin position="942"/>
        <end position="954"/>
    </location>
</feature>
<feature type="compositionally biased region" description="Basic and acidic residues" evidence="5">
    <location>
        <begin position="383"/>
        <end position="393"/>
    </location>
</feature>
<dbReference type="SMART" id="SM00132">
    <property type="entry name" value="LIM"/>
    <property type="match status" value="1"/>
</dbReference>
<dbReference type="PANTHER" id="PTHR24206">
    <property type="entry name" value="OS06G0237300 PROTEIN"/>
    <property type="match status" value="1"/>
</dbReference>
<organism evidence="7 8">
    <name type="scientific">Oreochromis aureus</name>
    <name type="common">Israeli tilapia</name>
    <name type="synonym">Chromis aureus</name>
    <dbReference type="NCBI Taxonomy" id="47969"/>
    <lineage>
        <taxon>Eukaryota</taxon>
        <taxon>Metazoa</taxon>
        <taxon>Chordata</taxon>
        <taxon>Craniata</taxon>
        <taxon>Vertebrata</taxon>
        <taxon>Euteleostomi</taxon>
        <taxon>Actinopterygii</taxon>
        <taxon>Neopterygii</taxon>
        <taxon>Teleostei</taxon>
        <taxon>Neoteleostei</taxon>
        <taxon>Acanthomorphata</taxon>
        <taxon>Ovalentaria</taxon>
        <taxon>Cichlomorphae</taxon>
        <taxon>Cichliformes</taxon>
        <taxon>Cichlidae</taxon>
        <taxon>African cichlids</taxon>
        <taxon>Pseudocrenilabrinae</taxon>
        <taxon>Oreochromini</taxon>
        <taxon>Oreochromis</taxon>
    </lineage>
</organism>
<evidence type="ECO:0000259" key="6">
    <source>
        <dbReference type="PROSITE" id="PS50023"/>
    </source>
</evidence>
<dbReference type="GO" id="GO:0046872">
    <property type="term" value="F:metal ion binding"/>
    <property type="evidence" value="ECO:0007669"/>
    <property type="project" value="UniProtKB-KW"/>
</dbReference>
<feature type="region of interest" description="Disordered" evidence="5">
    <location>
        <begin position="330"/>
        <end position="412"/>
    </location>
</feature>
<dbReference type="Proteomes" id="UP000472276">
    <property type="component" value="Unassembled WGS sequence"/>
</dbReference>
<feature type="compositionally biased region" description="Basic and acidic residues" evidence="5">
    <location>
        <begin position="984"/>
        <end position="999"/>
    </location>
</feature>
<reference evidence="7" key="3">
    <citation type="submission" date="2025-09" db="UniProtKB">
        <authorList>
            <consortium name="Ensembl"/>
        </authorList>
    </citation>
    <scope>IDENTIFICATION</scope>
</reference>
<evidence type="ECO:0000256" key="2">
    <source>
        <dbReference type="ARBA" id="ARBA00022833"/>
    </source>
</evidence>